<comment type="caution">
    <text evidence="2">The sequence shown here is derived from an EMBL/GenBank/DDBJ whole genome shotgun (WGS) entry which is preliminary data.</text>
</comment>
<dbReference type="InterPro" id="IPR036291">
    <property type="entry name" value="NAD(P)-bd_dom_sf"/>
</dbReference>
<evidence type="ECO:0000313" key="3">
    <source>
        <dbReference type="Proteomes" id="UP000309033"/>
    </source>
</evidence>
<keyword evidence="3" id="KW-1185">Reference proteome</keyword>
<organism evidence="2 3">
    <name type="scientific">Microbispora triticiradicis</name>
    <dbReference type="NCBI Taxonomy" id="2200763"/>
    <lineage>
        <taxon>Bacteria</taxon>
        <taxon>Bacillati</taxon>
        <taxon>Actinomycetota</taxon>
        <taxon>Actinomycetes</taxon>
        <taxon>Streptosporangiales</taxon>
        <taxon>Streptosporangiaceae</taxon>
        <taxon>Microbispora</taxon>
    </lineage>
</organism>
<sequence>MSPNSAGPTPPGRRGTLVHRLVAEGHEVMALARSGPSIQRVRAAGAEPVPGDLAELGRADSPGPTWLA</sequence>
<accession>A0A5R8ZM14</accession>
<dbReference type="Proteomes" id="UP000309033">
    <property type="component" value="Unassembled WGS sequence"/>
</dbReference>
<proteinExistence type="predicted"/>
<evidence type="ECO:0000256" key="1">
    <source>
        <dbReference type="SAM" id="MobiDB-lite"/>
    </source>
</evidence>
<dbReference type="EMBL" id="VANP01000001">
    <property type="protein sequence ID" value="TLP66838.1"/>
    <property type="molecule type" value="Genomic_DNA"/>
</dbReference>
<feature type="region of interest" description="Disordered" evidence="1">
    <location>
        <begin position="44"/>
        <end position="68"/>
    </location>
</feature>
<feature type="non-terminal residue" evidence="2">
    <location>
        <position position="68"/>
    </location>
</feature>
<evidence type="ECO:0000313" key="2">
    <source>
        <dbReference type="EMBL" id="TLP66838.1"/>
    </source>
</evidence>
<name>A0A5R8ZM14_9ACTN</name>
<protein>
    <recommendedName>
        <fullName evidence="4">NAD(P)-binding domain-containing protein</fullName>
    </recommendedName>
</protein>
<reference evidence="2" key="1">
    <citation type="submission" date="2019-05" db="EMBL/GenBank/DDBJ databases">
        <title>Isolation, diversity and antifungal activity of Actinobacteria from wheat.</title>
        <authorList>
            <person name="Yu B."/>
        </authorList>
    </citation>
    <scope>NUCLEOTIDE SEQUENCE [LARGE SCALE GENOMIC DNA]</scope>
    <source>
        <strain evidence="2">NEAU-HEGS1-5</strain>
    </source>
</reference>
<evidence type="ECO:0008006" key="4">
    <source>
        <dbReference type="Google" id="ProtNLM"/>
    </source>
</evidence>
<dbReference type="Gene3D" id="3.40.50.720">
    <property type="entry name" value="NAD(P)-binding Rossmann-like Domain"/>
    <property type="match status" value="1"/>
</dbReference>
<dbReference type="AlphaFoldDB" id="A0A5R8ZM14"/>
<gene>
    <name evidence="2" type="ORF">FED44_00815</name>
</gene>
<dbReference type="SUPFAM" id="SSF51735">
    <property type="entry name" value="NAD(P)-binding Rossmann-fold domains"/>
    <property type="match status" value="1"/>
</dbReference>